<dbReference type="InterPro" id="IPR001789">
    <property type="entry name" value="Sig_transdc_resp-reg_receiver"/>
</dbReference>
<dbReference type="PANTHER" id="PTHR43214">
    <property type="entry name" value="TWO-COMPONENT RESPONSE REGULATOR"/>
    <property type="match status" value="1"/>
</dbReference>
<dbReference type="GO" id="GO:0006355">
    <property type="term" value="P:regulation of DNA-templated transcription"/>
    <property type="evidence" value="ECO:0007669"/>
    <property type="project" value="InterPro"/>
</dbReference>
<proteinExistence type="predicted"/>
<dbReference type="PROSITE" id="PS50110">
    <property type="entry name" value="RESPONSE_REGULATORY"/>
    <property type="match status" value="1"/>
</dbReference>
<dbReference type="InterPro" id="IPR000792">
    <property type="entry name" value="Tscrpt_reg_LuxR_C"/>
</dbReference>
<dbReference type="EMBL" id="CAEZSB010000044">
    <property type="protein sequence ID" value="CAB4532900.1"/>
    <property type="molecule type" value="Genomic_DNA"/>
</dbReference>
<keyword evidence="3" id="KW-0804">Transcription</keyword>
<evidence type="ECO:0000256" key="3">
    <source>
        <dbReference type="ARBA" id="ARBA00023163"/>
    </source>
</evidence>
<gene>
    <name evidence="5" type="ORF">UFOPK1395_00560</name>
</gene>
<keyword evidence="1" id="KW-0805">Transcription regulation</keyword>
<dbReference type="GO" id="GO:0000160">
    <property type="term" value="P:phosphorelay signal transduction system"/>
    <property type="evidence" value="ECO:0007669"/>
    <property type="project" value="InterPro"/>
</dbReference>
<dbReference type="AlphaFoldDB" id="A0A6J6B156"/>
<reference evidence="5" key="1">
    <citation type="submission" date="2020-05" db="EMBL/GenBank/DDBJ databases">
        <authorList>
            <person name="Chiriac C."/>
            <person name="Salcher M."/>
            <person name="Ghai R."/>
            <person name="Kavagutti S V."/>
        </authorList>
    </citation>
    <scope>NUCLEOTIDE SEQUENCE</scope>
</reference>
<dbReference type="SUPFAM" id="SSF46894">
    <property type="entry name" value="C-terminal effector domain of the bipartite response regulators"/>
    <property type="match status" value="1"/>
</dbReference>
<name>A0A6J6B156_9ZZZZ</name>
<dbReference type="InterPro" id="IPR039420">
    <property type="entry name" value="WalR-like"/>
</dbReference>
<dbReference type="Pfam" id="PF00072">
    <property type="entry name" value="Response_reg"/>
    <property type="match status" value="1"/>
</dbReference>
<evidence type="ECO:0000256" key="2">
    <source>
        <dbReference type="ARBA" id="ARBA00023125"/>
    </source>
</evidence>
<keyword evidence="2" id="KW-0238">DNA-binding</keyword>
<feature type="domain" description="Response regulatory" evidence="4">
    <location>
        <begin position="4"/>
        <end position="122"/>
    </location>
</feature>
<dbReference type="InterPro" id="IPR036388">
    <property type="entry name" value="WH-like_DNA-bd_sf"/>
</dbReference>
<dbReference type="CDD" id="cd00156">
    <property type="entry name" value="REC"/>
    <property type="match status" value="1"/>
</dbReference>
<dbReference type="SUPFAM" id="SSF52172">
    <property type="entry name" value="CheY-like"/>
    <property type="match status" value="1"/>
</dbReference>
<organism evidence="5">
    <name type="scientific">freshwater metagenome</name>
    <dbReference type="NCBI Taxonomy" id="449393"/>
    <lineage>
        <taxon>unclassified sequences</taxon>
        <taxon>metagenomes</taxon>
        <taxon>ecological metagenomes</taxon>
    </lineage>
</organism>
<dbReference type="InterPro" id="IPR011006">
    <property type="entry name" value="CheY-like_superfamily"/>
</dbReference>
<evidence type="ECO:0000259" key="4">
    <source>
        <dbReference type="PROSITE" id="PS50110"/>
    </source>
</evidence>
<dbReference type="InterPro" id="IPR016032">
    <property type="entry name" value="Sig_transdc_resp-reg_C-effctor"/>
</dbReference>
<protein>
    <submittedName>
        <fullName evidence="5">Unannotated protein</fullName>
    </submittedName>
</protein>
<dbReference type="GO" id="GO:0003677">
    <property type="term" value="F:DNA binding"/>
    <property type="evidence" value="ECO:0007669"/>
    <property type="project" value="UniProtKB-KW"/>
</dbReference>
<dbReference type="SMART" id="SM00421">
    <property type="entry name" value="HTH_LUXR"/>
    <property type="match status" value="1"/>
</dbReference>
<dbReference type="Gene3D" id="3.40.50.2300">
    <property type="match status" value="1"/>
</dbReference>
<accession>A0A6J6B156</accession>
<dbReference type="Gene3D" id="1.10.10.10">
    <property type="entry name" value="Winged helix-like DNA-binding domain superfamily/Winged helix DNA-binding domain"/>
    <property type="match status" value="1"/>
</dbReference>
<sequence>MSDRVLLVMDDAFELSTLASALKMHGTNVIGEARKESSALLLMRSMQPNVLLIDMHISNEHSIAIATAIRKESPQIGVVILVACADLRLLGELTCNIPIGSKVVIKKSMNSVSALCDVISESRIFVPESPVAWINGNVSVHEKVVENLISHLTDLQIDTLRQIANGLTNAEIGRIRFVSEKAIEQIVSRIALMLDVQPDRTKNLRVQLVGEYFKWIGAPTH</sequence>
<evidence type="ECO:0000256" key="1">
    <source>
        <dbReference type="ARBA" id="ARBA00023015"/>
    </source>
</evidence>
<evidence type="ECO:0000313" key="5">
    <source>
        <dbReference type="EMBL" id="CAB4532900.1"/>
    </source>
</evidence>
<dbReference type="PANTHER" id="PTHR43214:SF41">
    <property type="entry name" value="NITRATE_NITRITE RESPONSE REGULATOR PROTEIN NARP"/>
    <property type="match status" value="1"/>
</dbReference>